<dbReference type="SUPFAM" id="SSF49464">
    <property type="entry name" value="Carboxypeptidase regulatory domain-like"/>
    <property type="match status" value="1"/>
</dbReference>
<dbReference type="Gene3D" id="2.60.40.1080">
    <property type="match status" value="1"/>
</dbReference>
<dbReference type="Proteomes" id="UP000616779">
    <property type="component" value="Unassembled WGS sequence"/>
</dbReference>
<dbReference type="SUPFAM" id="SSF63825">
    <property type="entry name" value="YWTD domain"/>
    <property type="match status" value="1"/>
</dbReference>
<dbReference type="InterPro" id="IPR015943">
    <property type="entry name" value="WD40/YVTN_repeat-like_dom_sf"/>
</dbReference>
<comment type="caution">
    <text evidence="2">The sequence shown here is derived from an EMBL/GenBank/DDBJ whole genome shotgun (WGS) entry which is preliminary data.</text>
</comment>
<evidence type="ECO:0000313" key="3">
    <source>
        <dbReference type="Proteomes" id="UP000616779"/>
    </source>
</evidence>
<protein>
    <recommendedName>
        <fullName evidence="4">CBM-cenC domain-containing protein</fullName>
    </recommendedName>
</protein>
<keyword evidence="3" id="KW-1185">Reference proteome</keyword>
<dbReference type="RefSeq" id="WP_171642242.1">
    <property type="nucleotide sequence ID" value="NZ_WHOA01000041.1"/>
</dbReference>
<reference evidence="2 3" key="1">
    <citation type="submission" date="2019-10" db="EMBL/GenBank/DDBJ databases">
        <title>Description of Paenibacillus terrestris sp. nov.</title>
        <authorList>
            <person name="Carlier A."/>
            <person name="Qi S."/>
        </authorList>
    </citation>
    <scope>NUCLEOTIDE SEQUENCE [LARGE SCALE GENOMIC DNA]</scope>
    <source>
        <strain evidence="2 3">LMG 31458</strain>
    </source>
</reference>
<dbReference type="Gene3D" id="2.60.40.10">
    <property type="entry name" value="Immunoglobulins"/>
    <property type="match status" value="1"/>
</dbReference>
<dbReference type="NCBIfam" id="NF047446">
    <property type="entry name" value="barrel_OmpL47"/>
    <property type="match status" value="1"/>
</dbReference>
<organism evidence="2 3">
    <name type="scientific">Paenibacillus phytorum</name>
    <dbReference type="NCBI Taxonomy" id="2654977"/>
    <lineage>
        <taxon>Bacteria</taxon>
        <taxon>Bacillati</taxon>
        <taxon>Bacillota</taxon>
        <taxon>Bacilli</taxon>
        <taxon>Bacillales</taxon>
        <taxon>Paenibacillaceae</taxon>
        <taxon>Paenibacillus</taxon>
    </lineage>
</organism>
<sequence length="1434" mass="153005">MAISMVGRSTFSKWLLGLLALLCLAFYLPSNVRAAEAAEIIPVPNSGFEQDLVSGKIPSWGYFSGGIQTGLSMSETTKFAGNRSMKIDKTQTGALGAESVKLAVTPGKSYEAVVKLYVESFTGAPTLWIRWYNTAGQPLNKQATSTISAPPLNKWLDIRVQGIAPSDAAFATVFVYGSTGVLMTAYVDETQFYRVADTIAVINPGFEDPTSGATIPGWGLFSGTPASSVSISKAEQNSGLSSLLIDDTYTDKAVGLGTQAISVKPDGIYEANASIYLVSGGAVNLYLKFYNSSGSEIGTSSVSYGTPLNTWSQLKIEGIAPDNATTAKVLLYSGVATLSKAYFDDVSFSYKGDALKLPFKYGAPVDLGKATLTATTLGGAIGNGELYFVANGNPGTFYAVDAATGVINHSEPVPGTTETWAVTVGADHKVYFGATNNRMFWKYDPVSQKVTLIGNNPSNNFLWDLDASSNGLIYGSTYPNAKVFTYDTNTSLFADLGSMHPTEQYARGAGVTDQYLYVGIGSKKHLMRMDRNSGEKIEIQLPFTGMDDFVHNISPYNGLLYIAHGTSLAVVNELTFEVKKQIAYTAPEAFDGKISPPSPYDANLLYYRNKFSNNLWAYNVSTNTVGPVTAQDTLPVAGSKAIDWITLPGVGQVLATLYDNGKYTLYNPNDNSIQTFQVAMARDGVNIQSMAEGPDHKLYLGGYIDGMSVFNESTQSYDVQASSPKSPHQVEEIGFLNGKTYFGAYGGARVYRYDASLPYNYGETKANNPGLVYTIPQSQDRPYAFASGDNKLFIGTVPVYGNMGGSLTIYNETTDKWTSTRNVVEDQSIIALAYKDGVVYGGTSIEGGLGTTTPTTAVAKLFKWDVATSTKLDEFVPVIPGLTSPRLLGGLSFGPDGLLWGGAWGKDDQGGQISAIYAMNPGTNAVMKSKLLYPNASGGSTWRSFYLRWGQDGLLYTTIARYVTAIDPVTMKARKLVDTQTNLMDLGVDGSIYYTSGPILFKLPVPLAQASISMAKVTLEQEQSEPVISSGTLVNGLPAILAGGTTSFTSSDPTVLSVVYGQAKALKAGTANVFADITLGGTTIRTNTIGVTVTRPLVIDPTFTADKTTPTNTDVIVTIGYPTNAAVKEYKLGASGAWTAYTSPIAVSDNNTLYAKATDAAGNVSDETSYVVSNIDKIAPVTTASLSPLQPDGPNGTYASPVTVTLNSSDSSSTVTNTVYSLDNGTTWQLYTSPITFDKQGQVKVSYKSIDLAGNVESPQMVSFTLSSTAVKVQLKDSSGNPLSGGVVSYYDGGWKDFGTTDASGSVSKTLPNKSYTFSMKYEGTIKEKVQNTGADAVIAFQTVKVKLQLKDSQGNPLDVGSASYYAGNWRTIGTTSGGEISKELLPGSYTFDMTYEGTHKEKEQNTETDAVIAFQTVKVKLQLKDSQGNPLDV</sequence>
<proteinExistence type="predicted"/>
<dbReference type="SUPFAM" id="SSF69322">
    <property type="entry name" value="Tricorn protease domain 2"/>
    <property type="match status" value="1"/>
</dbReference>
<accession>A0ABX1XS71</accession>
<evidence type="ECO:0000313" key="2">
    <source>
        <dbReference type="EMBL" id="NOU71124.1"/>
    </source>
</evidence>
<feature type="chain" id="PRO_5046050373" description="CBM-cenC domain-containing protein" evidence="1">
    <location>
        <begin position="35"/>
        <end position="1434"/>
    </location>
</feature>
<dbReference type="Gene3D" id="2.60.120.260">
    <property type="entry name" value="Galactose-binding domain-like"/>
    <property type="match status" value="2"/>
</dbReference>
<name>A0ABX1XS71_9BACL</name>
<dbReference type="InterPro" id="IPR058094">
    <property type="entry name" value="Ig-like_OmpL47-like"/>
</dbReference>
<dbReference type="Gene3D" id="2.130.10.10">
    <property type="entry name" value="YVTN repeat-like/Quinoprotein amine dehydrogenase"/>
    <property type="match status" value="1"/>
</dbReference>
<dbReference type="Gene3D" id="3.30.1920.20">
    <property type="match status" value="1"/>
</dbReference>
<feature type="signal peptide" evidence="1">
    <location>
        <begin position="1"/>
        <end position="34"/>
    </location>
</feature>
<keyword evidence="1" id="KW-0732">Signal</keyword>
<dbReference type="InterPro" id="IPR008969">
    <property type="entry name" value="CarboxyPept-like_regulatory"/>
</dbReference>
<evidence type="ECO:0000256" key="1">
    <source>
        <dbReference type="SAM" id="SignalP"/>
    </source>
</evidence>
<dbReference type="EMBL" id="WHOA01000041">
    <property type="protein sequence ID" value="NOU71124.1"/>
    <property type="molecule type" value="Genomic_DNA"/>
</dbReference>
<feature type="non-terminal residue" evidence="2">
    <location>
        <position position="1434"/>
    </location>
</feature>
<dbReference type="InterPro" id="IPR013783">
    <property type="entry name" value="Ig-like_fold"/>
</dbReference>
<gene>
    <name evidence="2" type="ORF">GC098_06725</name>
</gene>
<evidence type="ECO:0008006" key="4">
    <source>
        <dbReference type="Google" id="ProtNLM"/>
    </source>
</evidence>